<keyword evidence="3" id="KW-0804">Transcription</keyword>
<dbReference type="PANTHER" id="PTHR43280:SF2">
    <property type="entry name" value="HTH-TYPE TRANSCRIPTIONAL REGULATOR EXSA"/>
    <property type="match status" value="1"/>
</dbReference>
<proteinExistence type="predicted"/>
<dbReference type="PANTHER" id="PTHR43280">
    <property type="entry name" value="ARAC-FAMILY TRANSCRIPTIONAL REGULATOR"/>
    <property type="match status" value="1"/>
</dbReference>
<evidence type="ECO:0000313" key="6">
    <source>
        <dbReference type="Proteomes" id="UP000576225"/>
    </source>
</evidence>
<dbReference type="SMART" id="SM00342">
    <property type="entry name" value="HTH_ARAC"/>
    <property type="match status" value="1"/>
</dbReference>
<reference evidence="5 6" key="1">
    <citation type="submission" date="2020-04" db="EMBL/GenBank/DDBJ databases">
        <authorList>
            <person name="Hitch T.C.A."/>
            <person name="Wylensek D."/>
            <person name="Clavel T."/>
        </authorList>
    </citation>
    <scope>NUCLEOTIDE SEQUENCE [LARGE SCALE GENOMIC DNA]</scope>
    <source>
        <strain evidence="5 6">COR2-253-APC-1A</strain>
    </source>
</reference>
<comment type="caution">
    <text evidence="5">The sequence shown here is derived from an EMBL/GenBank/DDBJ whole genome shotgun (WGS) entry which is preliminary data.</text>
</comment>
<dbReference type="RefSeq" id="WP_168962696.1">
    <property type="nucleotide sequence ID" value="NZ_JABAEW010000020.1"/>
</dbReference>
<dbReference type="InterPro" id="IPR020449">
    <property type="entry name" value="Tscrpt_reg_AraC-type_HTH"/>
</dbReference>
<dbReference type="Gene3D" id="2.60.120.10">
    <property type="entry name" value="Jelly Rolls"/>
    <property type="match status" value="1"/>
</dbReference>
<keyword evidence="2" id="KW-0238">DNA-binding</keyword>
<organism evidence="5 6">
    <name type="scientific">Victivallis vadensis</name>
    <dbReference type="NCBI Taxonomy" id="172901"/>
    <lineage>
        <taxon>Bacteria</taxon>
        <taxon>Pseudomonadati</taxon>
        <taxon>Lentisphaerota</taxon>
        <taxon>Lentisphaeria</taxon>
        <taxon>Victivallales</taxon>
        <taxon>Victivallaceae</taxon>
        <taxon>Victivallis</taxon>
    </lineage>
</organism>
<feature type="domain" description="HTH araC/xylS-type" evidence="4">
    <location>
        <begin position="154"/>
        <end position="252"/>
    </location>
</feature>
<protein>
    <submittedName>
        <fullName evidence="5">Helix-turn-helix transcriptional regulator</fullName>
    </submittedName>
</protein>
<dbReference type="Proteomes" id="UP000576225">
    <property type="component" value="Unassembled WGS sequence"/>
</dbReference>
<keyword evidence="1" id="KW-0805">Transcription regulation</keyword>
<dbReference type="PROSITE" id="PS01124">
    <property type="entry name" value="HTH_ARAC_FAMILY_2"/>
    <property type="match status" value="1"/>
</dbReference>
<dbReference type="InterPro" id="IPR009057">
    <property type="entry name" value="Homeodomain-like_sf"/>
</dbReference>
<name>A0A848AUS6_9BACT</name>
<gene>
    <name evidence="5" type="ORF">HF882_11475</name>
</gene>
<evidence type="ECO:0000256" key="3">
    <source>
        <dbReference type="ARBA" id="ARBA00023163"/>
    </source>
</evidence>
<evidence type="ECO:0000313" key="5">
    <source>
        <dbReference type="EMBL" id="NMD87205.1"/>
    </source>
</evidence>
<dbReference type="Gene3D" id="1.10.10.60">
    <property type="entry name" value="Homeodomain-like"/>
    <property type="match status" value="2"/>
</dbReference>
<dbReference type="InterPro" id="IPR037923">
    <property type="entry name" value="HTH-like"/>
</dbReference>
<accession>A0A848AUS6</accession>
<dbReference type="PRINTS" id="PR00032">
    <property type="entry name" value="HTHARAC"/>
</dbReference>
<dbReference type="Pfam" id="PF12833">
    <property type="entry name" value="HTH_18"/>
    <property type="match status" value="1"/>
</dbReference>
<evidence type="ECO:0000256" key="2">
    <source>
        <dbReference type="ARBA" id="ARBA00023125"/>
    </source>
</evidence>
<dbReference type="GO" id="GO:0003700">
    <property type="term" value="F:DNA-binding transcription factor activity"/>
    <property type="evidence" value="ECO:0007669"/>
    <property type="project" value="InterPro"/>
</dbReference>
<dbReference type="GO" id="GO:0043565">
    <property type="term" value="F:sequence-specific DNA binding"/>
    <property type="evidence" value="ECO:0007669"/>
    <property type="project" value="InterPro"/>
</dbReference>
<dbReference type="AlphaFoldDB" id="A0A848AUS6"/>
<dbReference type="InterPro" id="IPR018060">
    <property type="entry name" value="HTH_AraC"/>
</dbReference>
<sequence>MESDSLQLSYAGHYLFVDNSMRVMHRHRGAELVFFRAGFCRTRFDSGEEFECQAAHVLVTPPGLAHLQYDNTPDCETWYLVLEESPVFHPGDFSLRLIALGEDAIAAEWFQQVFELCENHEQQTASALLGLLWRRLLEIESRAEERRNFHPALLKAVNLMSRRYSEDLSVSGLAECCSVSVSLLNMLFNRQFKVGPRRYLLSLRMREARRLLLDNRYRIGEVAEQVGFQSANYFARAFKAYHGVTPEAYRNGPPEFADRITFIE</sequence>
<dbReference type="EMBL" id="JABAEW010000020">
    <property type="protein sequence ID" value="NMD87205.1"/>
    <property type="molecule type" value="Genomic_DNA"/>
</dbReference>
<dbReference type="InterPro" id="IPR014710">
    <property type="entry name" value="RmlC-like_jellyroll"/>
</dbReference>
<dbReference type="SUPFAM" id="SSF46689">
    <property type="entry name" value="Homeodomain-like"/>
    <property type="match status" value="2"/>
</dbReference>
<dbReference type="PROSITE" id="PS00041">
    <property type="entry name" value="HTH_ARAC_FAMILY_1"/>
    <property type="match status" value="1"/>
</dbReference>
<evidence type="ECO:0000256" key="1">
    <source>
        <dbReference type="ARBA" id="ARBA00023015"/>
    </source>
</evidence>
<evidence type="ECO:0000259" key="4">
    <source>
        <dbReference type="PROSITE" id="PS01124"/>
    </source>
</evidence>
<dbReference type="InterPro" id="IPR018062">
    <property type="entry name" value="HTH_AraC-typ_CS"/>
</dbReference>
<dbReference type="SUPFAM" id="SSF51215">
    <property type="entry name" value="Regulatory protein AraC"/>
    <property type="match status" value="1"/>
</dbReference>